<reference evidence="13 14" key="1">
    <citation type="submission" date="2023-07" db="EMBL/GenBank/DDBJ databases">
        <title>Genomic Encyclopedia of Type Strains, Phase IV (KMG-IV): sequencing the most valuable type-strain genomes for metagenomic binning, comparative biology and taxonomic classification.</title>
        <authorList>
            <person name="Goeker M."/>
        </authorList>
    </citation>
    <scope>NUCLEOTIDE SEQUENCE [LARGE SCALE GENOMIC DNA]</scope>
    <source>
        <strain evidence="13 14">DSM 19013</strain>
    </source>
</reference>
<dbReference type="PANTHER" id="PTHR30386">
    <property type="entry name" value="MEMBRANE FUSION SUBUNIT OF EMRAB-TOLC MULTIDRUG EFFLUX PUMP"/>
    <property type="match status" value="1"/>
</dbReference>
<comment type="subcellular location">
    <subcellularLocation>
        <location evidence="1 9">Cell inner membrane</location>
        <topology evidence="1 9">Single-pass membrane protein</topology>
    </subcellularLocation>
</comment>
<keyword evidence="6" id="KW-0812">Transmembrane</keyword>
<dbReference type="NCBIfam" id="TIGR01843">
    <property type="entry name" value="type_I_hlyD"/>
    <property type="match status" value="1"/>
</dbReference>
<dbReference type="InterPro" id="IPR058781">
    <property type="entry name" value="HH_AprE-like"/>
</dbReference>
<proteinExistence type="inferred from homology"/>
<evidence type="ECO:0000259" key="12">
    <source>
        <dbReference type="Pfam" id="PF26002"/>
    </source>
</evidence>
<evidence type="ECO:0000256" key="1">
    <source>
        <dbReference type="ARBA" id="ARBA00004377"/>
    </source>
</evidence>
<evidence type="ECO:0000256" key="6">
    <source>
        <dbReference type="ARBA" id="ARBA00022692"/>
    </source>
</evidence>
<sequence length="443" mass="48190">MTAKRLPSMHAKRLAEQAGEPRGLAGRVAVAGVMAVALVGGCGAWAYHAPLGGAVIAQGKVAVKSQVQLVQHRDGGIVSEILVANGDYVRAGDVLIRLDETQIRAELGIVRTQLTEALGRKARLVAERDGASAIAFDREVSESPQGVSVQSGETRLFNENRSVREARREQLVLQTDQLNEQIKALSAQQIANGSERGIVREELTRLALLYSKNLIEITKYKASERDLVKTEGVSGELSANIARVKGQISETKIKIIELDQQVRTDSQRELRDIEGKLGELRERLVAAQDRLTRASLTAPCNGYVNDLSVHTVNGVVAPKETLMSIVPTEAQLVVEARLSPNDIDQAAVGQRARMRFTAFNRRTTPEILGQVQTIGASASVDGPGAQAYYLTTIAIQDNVRTVADRPVVPGMPVEVYLSTEERSALSYLLKPFTDQMARAMQER</sequence>
<evidence type="ECO:0000256" key="7">
    <source>
        <dbReference type="ARBA" id="ARBA00022989"/>
    </source>
</evidence>
<name>A0ABU0I511_9HYPH</name>
<dbReference type="Pfam" id="PF25994">
    <property type="entry name" value="HH_AprE"/>
    <property type="match status" value="1"/>
</dbReference>
<accession>A0ABU0I511</accession>
<evidence type="ECO:0000256" key="9">
    <source>
        <dbReference type="RuleBase" id="RU365093"/>
    </source>
</evidence>
<dbReference type="Proteomes" id="UP001231124">
    <property type="component" value="Unassembled WGS sequence"/>
</dbReference>
<keyword evidence="10" id="KW-0175">Coiled coil</keyword>
<dbReference type="InterPro" id="IPR050739">
    <property type="entry name" value="MFP"/>
</dbReference>
<keyword evidence="14" id="KW-1185">Reference proteome</keyword>
<protein>
    <recommendedName>
        <fullName evidence="9">Membrane fusion protein (MFP) family protein</fullName>
    </recommendedName>
</protein>
<comment type="caution">
    <text evidence="13">The sequence shown here is derived from an EMBL/GenBank/DDBJ whole genome shotgun (WGS) entry which is preliminary data.</text>
</comment>
<keyword evidence="5 9" id="KW-0997">Cell inner membrane</keyword>
<keyword evidence="7" id="KW-1133">Transmembrane helix</keyword>
<evidence type="ECO:0000256" key="5">
    <source>
        <dbReference type="ARBA" id="ARBA00022519"/>
    </source>
</evidence>
<feature type="domain" description="AprE-like beta-barrel" evidence="12">
    <location>
        <begin position="332"/>
        <end position="419"/>
    </location>
</feature>
<dbReference type="Gene3D" id="2.40.30.170">
    <property type="match status" value="1"/>
</dbReference>
<evidence type="ECO:0000256" key="2">
    <source>
        <dbReference type="ARBA" id="ARBA00009477"/>
    </source>
</evidence>
<dbReference type="Gene3D" id="2.40.50.100">
    <property type="match status" value="1"/>
</dbReference>
<dbReference type="RefSeq" id="WP_238203181.1">
    <property type="nucleotide sequence ID" value="NZ_BPQE01000012.1"/>
</dbReference>
<comment type="similarity">
    <text evidence="2 9">Belongs to the membrane fusion protein (MFP) (TC 8.A.1) family.</text>
</comment>
<dbReference type="PANTHER" id="PTHR30386:SF17">
    <property type="entry name" value="ALKALINE PROTEASE SECRETION PROTEIN APRE"/>
    <property type="match status" value="1"/>
</dbReference>
<feature type="coiled-coil region" evidence="10">
    <location>
        <begin position="263"/>
        <end position="297"/>
    </location>
</feature>
<feature type="domain" description="AprE-like long alpha-helical hairpin" evidence="11">
    <location>
        <begin position="104"/>
        <end position="290"/>
    </location>
</feature>
<evidence type="ECO:0000313" key="14">
    <source>
        <dbReference type="Proteomes" id="UP001231124"/>
    </source>
</evidence>
<dbReference type="InterPro" id="IPR010129">
    <property type="entry name" value="T1SS_HlyD"/>
</dbReference>
<evidence type="ECO:0000256" key="10">
    <source>
        <dbReference type="SAM" id="Coils"/>
    </source>
</evidence>
<evidence type="ECO:0000313" key="13">
    <source>
        <dbReference type="EMBL" id="MDQ0448709.1"/>
    </source>
</evidence>
<keyword evidence="3 9" id="KW-0813">Transport</keyword>
<dbReference type="InterPro" id="IPR058982">
    <property type="entry name" value="Beta-barrel_AprE"/>
</dbReference>
<dbReference type="EMBL" id="JAUSVP010000010">
    <property type="protein sequence ID" value="MDQ0448709.1"/>
    <property type="molecule type" value="Genomic_DNA"/>
</dbReference>
<gene>
    <name evidence="13" type="ORF">QO012_003221</name>
</gene>
<evidence type="ECO:0000256" key="8">
    <source>
        <dbReference type="ARBA" id="ARBA00023136"/>
    </source>
</evidence>
<evidence type="ECO:0000256" key="4">
    <source>
        <dbReference type="ARBA" id="ARBA00022475"/>
    </source>
</evidence>
<evidence type="ECO:0000259" key="11">
    <source>
        <dbReference type="Pfam" id="PF25994"/>
    </source>
</evidence>
<dbReference type="Pfam" id="PF26002">
    <property type="entry name" value="Beta-barrel_AprE"/>
    <property type="match status" value="1"/>
</dbReference>
<keyword evidence="4 9" id="KW-1003">Cell membrane</keyword>
<dbReference type="PRINTS" id="PR01490">
    <property type="entry name" value="RTXTOXIND"/>
</dbReference>
<organism evidence="13 14">
    <name type="scientific">Methylobacterium aerolatum</name>
    <dbReference type="NCBI Taxonomy" id="418708"/>
    <lineage>
        <taxon>Bacteria</taxon>
        <taxon>Pseudomonadati</taxon>
        <taxon>Pseudomonadota</taxon>
        <taxon>Alphaproteobacteria</taxon>
        <taxon>Hyphomicrobiales</taxon>
        <taxon>Methylobacteriaceae</taxon>
        <taxon>Methylobacterium</taxon>
    </lineage>
</organism>
<keyword evidence="8" id="KW-0472">Membrane</keyword>
<evidence type="ECO:0000256" key="3">
    <source>
        <dbReference type="ARBA" id="ARBA00022448"/>
    </source>
</evidence>